<accession>A0ACC3SAU9</accession>
<sequence>MDSSRNSSNASFMDEEKTPQGSRPLSPEPTIDEEKIYQPTRLPTEQGLDNEADYALAPTLSSKSVHFPDVPNGGALAWIQVLSGFLLFFNSFGMVNAFGVFQDYYSAELLPTTSDSDISWIGSLQAFLVCCATIVAGPIFDRGHPRALAMAGSFLVVFGMMMTSLCTTYWQLMLAQALCVGFGGGCCFLTAVAIVPSYFTTKRALAIGIAASGSSLGGVILPIVFHRIQPHVGFPWATRVLGFISLATLILPCVCIKARAVPSKKKNLLDIAAFRELPFAIFCVASFLGFIGLYIPFFYISQFSATVADLGATVSFYMLPVLSAGSIAGRIVPGQLADKIGPLNVLGLCTMCAGILGFCWMALSHSLAGIVIWSLLYGASSGAFVSLQASVVVSITQDMSTVGGRLGINTFCSALGLLIGTPIGGVLLGDGSWIGIQAFTGATMLVASVLVMVTRVAKVGTALKVKA</sequence>
<keyword evidence="2" id="KW-1185">Reference proteome</keyword>
<dbReference type="Proteomes" id="UP001320706">
    <property type="component" value="Unassembled WGS sequence"/>
</dbReference>
<comment type="caution">
    <text evidence="1">The sequence shown here is derived from an EMBL/GenBank/DDBJ whole genome shotgun (WGS) entry which is preliminary data.</text>
</comment>
<protein>
    <submittedName>
        <fullName evidence="1">Uncharacterized protein</fullName>
    </submittedName>
</protein>
<organism evidence="1 2">
    <name type="scientific">Zalaria obscura</name>
    <dbReference type="NCBI Taxonomy" id="2024903"/>
    <lineage>
        <taxon>Eukaryota</taxon>
        <taxon>Fungi</taxon>
        <taxon>Dikarya</taxon>
        <taxon>Ascomycota</taxon>
        <taxon>Pezizomycotina</taxon>
        <taxon>Dothideomycetes</taxon>
        <taxon>Dothideomycetidae</taxon>
        <taxon>Dothideales</taxon>
        <taxon>Zalariaceae</taxon>
        <taxon>Zalaria</taxon>
    </lineage>
</organism>
<gene>
    <name evidence="1" type="ORF">M8818_005023</name>
</gene>
<proteinExistence type="predicted"/>
<evidence type="ECO:0000313" key="2">
    <source>
        <dbReference type="Proteomes" id="UP001320706"/>
    </source>
</evidence>
<evidence type="ECO:0000313" key="1">
    <source>
        <dbReference type="EMBL" id="KAK8205310.1"/>
    </source>
</evidence>
<dbReference type="EMBL" id="JAMKPW020000025">
    <property type="protein sequence ID" value="KAK8205310.1"/>
    <property type="molecule type" value="Genomic_DNA"/>
</dbReference>
<name>A0ACC3SAU9_9PEZI</name>
<reference evidence="1" key="1">
    <citation type="submission" date="2024-02" db="EMBL/GenBank/DDBJ databases">
        <title>Metagenome Assembled Genome of Zalaria obscura JY119.</title>
        <authorList>
            <person name="Vighnesh L."/>
            <person name="Jagadeeshwari U."/>
            <person name="Venkata Ramana C."/>
            <person name="Sasikala C."/>
        </authorList>
    </citation>
    <scope>NUCLEOTIDE SEQUENCE</scope>
    <source>
        <strain evidence="1">JY119</strain>
    </source>
</reference>